<dbReference type="InterPro" id="IPR029058">
    <property type="entry name" value="AB_hydrolase_fold"/>
</dbReference>
<dbReference type="KEGG" id="strr:EKD16_13805"/>
<evidence type="ECO:0000313" key="2">
    <source>
        <dbReference type="EMBL" id="QBI54543.1"/>
    </source>
</evidence>
<dbReference type="RefSeq" id="WP_131098705.1">
    <property type="nucleotide sequence ID" value="NZ_CP036455.1"/>
</dbReference>
<dbReference type="Gene3D" id="3.40.50.1820">
    <property type="entry name" value="alpha/beta hydrolase"/>
    <property type="match status" value="1"/>
</dbReference>
<dbReference type="Proteomes" id="UP000292235">
    <property type="component" value="Chromosome"/>
</dbReference>
<dbReference type="SUPFAM" id="SSF53474">
    <property type="entry name" value="alpha/beta-Hydrolases"/>
    <property type="match status" value="1"/>
</dbReference>
<name>A0A4P6Q218_9ACTN</name>
<feature type="domain" description="AB hydrolase-1" evidence="1">
    <location>
        <begin position="10"/>
        <end position="217"/>
    </location>
</feature>
<dbReference type="PANTHER" id="PTHR37017:SF11">
    <property type="entry name" value="ESTERASE_LIPASE_THIOESTERASE DOMAIN-CONTAINING PROTEIN"/>
    <property type="match status" value="1"/>
</dbReference>
<dbReference type="GO" id="GO:0016787">
    <property type="term" value="F:hydrolase activity"/>
    <property type="evidence" value="ECO:0007669"/>
    <property type="project" value="UniProtKB-KW"/>
</dbReference>
<gene>
    <name evidence="2" type="ORF">EKD16_13805</name>
</gene>
<reference evidence="2 3" key="1">
    <citation type="submission" date="2019-02" db="EMBL/GenBank/DDBJ databases">
        <authorList>
            <person name="Khodamoradi S."/>
            <person name="Hahnke R.L."/>
            <person name="Kaempfer P."/>
            <person name="Schumann P."/>
            <person name="Rohde M."/>
            <person name="Steinert M."/>
            <person name="Luzhetskyy A."/>
            <person name="Wink J."/>
            <person name="Ruckert C."/>
        </authorList>
    </citation>
    <scope>NUCLEOTIDE SEQUENCE [LARGE SCALE GENOMIC DNA]</scope>
    <source>
        <strain evidence="2 3">M2</strain>
    </source>
</reference>
<dbReference type="PANTHER" id="PTHR37017">
    <property type="entry name" value="AB HYDROLASE-1 DOMAIN-CONTAINING PROTEIN-RELATED"/>
    <property type="match status" value="1"/>
</dbReference>
<dbReference type="EMBL" id="CP036455">
    <property type="protein sequence ID" value="QBI54543.1"/>
    <property type="molecule type" value="Genomic_DNA"/>
</dbReference>
<dbReference type="Pfam" id="PF12697">
    <property type="entry name" value="Abhydrolase_6"/>
    <property type="match status" value="1"/>
</dbReference>
<evidence type="ECO:0000259" key="1">
    <source>
        <dbReference type="Pfam" id="PF12697"/>
    </source>
</evidence>
<dbReference type="AlphaFoldDB" id="A0A4P6Q218"/>
<keyword evidence="2" id="KW-0378">Hydrolase</keyword>
<protein>
    <submittedName>
        <fullName evidence="2">Alpha/beta hydrolase family protein</fullName>
    </submittedName>
</protein>
<dbReference type="OrthoDB" id="9773549at2"/>
<sequence length="228" mass="24889">MGIGVEPATFVLIHGGGSSAWDWHLVEPELRGLGHEVVAVDLPIEDDANGISEYADAVVAECAGHRRLAVVAHSFGGLVAPLVCSRVATELLVFVAGMVPKPGESPAEWWSATGHDDLGIALDTRREEVDAFFNGVPDRLVDAAFEHARDQGGANWEQPSPLRAWPQVPTRFLLCRDDRFFPPDFARAHATERLGITPDEIDGGHMVALAHPRELAERLHGFWNRRGD</sequence>
<keyword evidence="3" id="KW-1185">Reference proteome</keyword>
<organism evidence="2 3">
    <name type="scientific">Streptomonospora litoralis</name>
    <dbReference type="NCBI Taxonomy" id="2498135"/>
    <lineage>
        <taxon>Bacteria</taxon>
        <taxon>Bacillati</taxon>
        <taxon>Actinomycetota</taxon>
        <taxon>Actinomycetes</taxon>
        <taxon>Streptosporangiales</taxon>
        <taxon>Nocardiopsidaceae</taxon>
        <taxon>Streptomonospora</taxon>
    </lineage>
</organism>
<proteinExistence type="predicted"/>
<accession>A0A4P6Q218</accession>
<dbReference type="InterPro" id="IPR000073">
    <property type="entry name" value="AB_hydrolase_1"/>
</dbReference>
<evidence type="ECO:0000313" key="3">
    <source>
        <dbReference type="Proteomes" id="UP000292235"/>
    </source>
</evidence>
<dbReference type="InterPro" id="IPR052897">
    <property type="entry name" value="Sec-Metab_Biosynth_Hydrolase"/>
</dbReference>